<protein>
    <recommendedName>
        <fullName evidence="5">4Fe-4S ferredoxin-type domain-containing protein</fullName>
    </recommendedName>
</protein>
<dbReference type="InterPro" id="IPR017900">
    <property type="entry name" value="4Fe4S_Fe_S_CS"/>
</dbReference>
<dbReference type="PROSITE" id="PS00198">
    <property type="entry name" value="4FE4S_FER_1"/>
    <property type="match status" value="1"/>
</dbReference>
<evidence type="ECO:0000256" key="3">
    <source>
        <dbReference type="ARBA" id="ARBA00023004"/>
    </source>
</evidence>
<dbReference type="SUPFAM" id="SSF54862">
    <property type="entry name" value="4Fe-4S ferredoxins"/>
    <property type="match status" value="1"/>
</dbReference>
<dbReference type="PROSITE" id="PS51379">
    <property type="entry name" value="4FE4S_FER_2"/>
    <property type="match status" value="2"/>
</dbReference>
<dbReference type="SUPFAM" id="SSF55469">
    <property type="entry name" value="FMN-dependent nitroreductase-like"/>
    <property type="match status" value="1"/>
</dbReference>
<feature type="domain" description="4Fe-4S ferredoxin-type" evidence="5">
    <location>
        <begin position="8"/>
        <end position="36"/>
    </location>
</feature>
<dbReference type="Pfam" id="PF00881">
    <property type="entry name" value="Nitroreductase"/>
    <property type="match status" value="1"/>
</dbReference>
<keyword evidence="3" id="KW-0408">Iron</keyword>
<evidence type="ECO:0000256" key="4">
    <source>
        <dbReference type="ARBA" id="ARBA00023014"/>
    </source>
</evidence>
<dbReference type="PANTHER" id="PTHR43687">
    <property type="entry name" value="ADENYLYLSULFATE REDUCTASE, BETA SUBUNIT"/>
    <property type="match status" value="1"/>
</dbReference>
<dbReference type="PANTHER" id="PTHR43687:SF1">
    <property type="entry name" value="FERREDOXIN III"/>
    <property type="match status" value="1"/>
</dbReference>
<proteinExistence type="predicted"/>
<dbReference type="GO" id="GO:0016491">
    <property type="term" value="F:oxidoreductase activity"/>
    <property type="evidence" value="ECO:0007669"/>
    <property type="project" value="InterPro"/>
</dbReference>
<keyword evidence="2" id="KW-0479">Metal-binding</keyword>
<comment type="caution">
    <text evidence="6">The sequence shown here is derived from an EMBL/GenBank/DDBJ whole genome shotgun (WGS) entry which is preliminary data.</text>
</comment>
<dbReference type="InterPro" id="IPR000415">
    <property type="entry name" value="Nitroreductase-like"/>
</dbReference>
<feature type="domain" description="4Fe-4S ferredoxin-type" evidence="5">
    <location>
        <begin position="37"/>
        <end position="69"/>
    </location>
</feature>
<keyword evidence="4" id="KW-0411">Iron-sulfur</keyword>
<name>X1NCB0_9ZZZZ</name>
<keyword evidence="1" id="KW-0004">4Fe-4S</keyword>
<evidence type="ECO:0000313" key="6">
    <source>
        <dbReference type="EMBL" id="GAI27816.1"/>
    </source>
</evidence>
<evidence type="ECO:0000256" key="2">
    <source>
        <dbReference type="ARBA" id="ARBA00022723"/>
    </source>
</evidence>
<dbReference type="EMBL" id="BARV01017831">
    <property type="protein sequence ID" value="GAI27816.1"/>
    <property type="molecule type" value="Genomic_DNA"/>
</dbReference>
<organism evidence="6">
    <name type="scientific">marine sediment metagenome</name>
    <dbReference type="NCBI Taxonomy" id="412755"/>
    <lineage>
        <taxon>unclassified sequences</taxon>
        <taxon>metagenomes</taxon>
        <taxon>ecological metagenomes</taxon>
    </lineage>
</organism>
<reference evidence="6" key="1">
    <citation type="journal article" date="2014" name="Front. Microbiol.">
        <title>High frequency of phylogenetically diverse reductive dehalogenase-homologous genes in deep subseafloor sedimentary metagenomes.</title>
        <authorList>
            <person name="Kawai M."/>
            <person name="Futagami T."/>
            <person name="Toyoda A."/>
            <person name="Takaki Y."/>
            <person name="Nishi S."/>
            <person name="Hori S."/>
            <person name="Arai W."/>
            <person name="Tsubouchi T."/>
            <person name="Morono Y."/>
            <person name="Uchiyama I."/>
            <person name="Ito T."/>
            <person name="Fujiyama A."/>
            <person name="Inagaki F."/>
            <person name="Takami H."/>
        </authorList>
    </citation>
    <scope>NUCLEOTIDE SEQUENCE</scope>
    <source>
        <strain evidence="6">Expedition CK06-06</strain>
    </source>
</reference>
<dbReference type="GO" id="GO:0046872">
    <property type="term" value="F:metal ion binding"/>
    <property type="evidence" value="ECO:0007669"/>
    <property type="project" value="UniProtKB-KW"/>
</dbReference>
<dbReference type="Gene3D" id="3.40.109.10">
    <property type="entry name" value="NADH Oxidase"/>
    <property type="match status" value="1"/>
</dbReference>
<dbReference type="InterPro" id="IPR029479">
    <property type="entry name" value="Nitroreductase"/>
</dbReference>
<dbReference type="InterPro" id="IPR050572">
    <property type="entry name" value="Fe-S_Ferredoxin"/>
</dbReference>
<feature type="non-terminal residue" evidence="6">
    <location>
        <position position="148"/>
    </location>
</feature>
<dbReference type="AlphaFoldDB" id="X1NCB0"/>
<accession>X1NCB0</accession>
<dbReference type="InterPro" id="IPR017896">
    <property type="entry name" value="4Fe4S_Fe-S-bd"/>
</dbReference>
<dbReference type="Gene3D" id="3.30.70.20">
    <property type="match status" value="1"/>
</dbReference>
<evidence type="ECO:0000256" key="1">
    <source>
        <dbReference type="ARBA" id="ARBA00022485"/>
    </source>
</evidence>
<evidence type="ECO:0000259" key="5">
    <source>
        <dbReference type="PROSITE" id="PS51379"/>
    </source>
</evidence>
<dbReference type="Pfam" id="PF13187">
    <property type="entry name" value="Fer4_9"/>
    <property type="match status" value="1"/>
</dbReference>
<sequence>MINAIENSKIIIDLENCTKCKECVKDCVANLFYFDQGSLRLIDSFEDYCIECGHCEAICPVNVINLKFHTEEELERSAKGEGSPTYNSFLNLVLNRRSIRQFNEKPIPKDLIEKLLKIGKYSPTGSNSENVFYTVIQDKTIVAAISKR</sequence>
<dbReference type="GO" id="GO:0051539">
    <property type="term" value="F:4 iron, 4 sulfur cluster binding"/>
    <property type="evidence" value="ECO:0007669"/>
    <property type="project" value="UniProtKB-KW"/>
</dbReference>
<gene>
    <name evidence="6" type="ORF">S06H3_30299</name>
</gene>